<evidence type="ECO:0000313" key="15">
    <source>
        <dbReference type="Proteomes" id="UP000290900"/>
    </source>
</evidence>
<name>A0A448YT03_BRENA</name>
<dbReference type="PANTHER" id="PTHR38011">
    <property type="entry name" value="DIHYDROFOLATE REDUCTASE FAMILY PROTEIN (AFU_ORTHOLOGUE AFUA_8G06820)"/>
    <property type="match status" value="1"/>
</dbReference>
<evidence type="ECO:0000256" key="1">
    <source>
        <dbReference type="ARBA" id="ARBA00003555"/>
    </source>
</evidence>
<dbReference type="STRING" id="13370.A0A448YT03"/>
<dbReference type="Gene3D" id="3.40.430.10">
    <property type="entry name" value="Dihydrofolate Reductase, subunit A"/>
    <property type="match status" value="1"/>
</dbReference>
<dbReference type="EC" id="1.1.1.302" evidence="4"/>
<keyword evidence="7" id="KW-0521">NADP</keyword>
<dbReference type="SUPFAM" id="SSF53597">
    <property type="entry name" value="Dihydrofolate reductase-like"/>
    <property type="match status" value="1"/>
</dbReference>
<comment type="catalytic activity">
    <reaction evidence="12">
        <text>2,5-diamino-6-(1-D-ribitylamino)pyrimidin-4(3H)-one 5'-phosphate + NADP(+) = 2,5-diamino-6-(1-D-ribosylamino)pyrimidin-4(3H)-one 5'-phosphate + NADPH + H(+)</text>
        <dbReference type="Rhea" id="RHEA:27278"/>
        <dbReference type="ChEBI" id="CHEBI:15378"/>
        <dbReference type="ChEBI" id="CHEBI:57783"/>
        <dbReference type="ChEBI" id="CHEBI:58349"/>
        <dbReference type="ChEBI" id="CHEBI:58890"/>
        <dbReference type="ChEBI" id="CHEBI:59545"/>
        <dbReference type="EC" id="1.1.1.302"/>
    </reaction>
</comment>
<organism evidence="14 15">
    <name type="scientific">Brettanomyces naardenensis</name>
    <name type="common">Yeast</name>
    <dbReference type="NCBI Taxonomy" id="13370"/>
    <lineage>
        <taxon>Eukaryota</taxon>
        <taxon>Fungi</taxon>
        <taxon>Dikarya</taxon>
        <taxon>Ascomycota</taxon>
        <taxon>Saccharomycotina</taxon>
        <taxon>Pichiomycetes</taxon>
        <taxon>Pichiales</taxon>
        <taxon>Pichiaceae</taxon>
        <taxon>Brettanomyces</taxon>
    </lineage>
</organism>
<keyword evidence="6" id="KW-0686">Riboflavin biosynthesis</keyword>
<dbReference type="InParanoid" id="A0A448YT03"/>
<evidence type="ECO:0000256" key="3">
    <source>
        <dbReference type="ARBA" id="ARBA00009723"/>
    </source>
</evidence>
<evidence type="ECO:0000256" key="12">
    <source>
        <dbReference type="ARBA" id="ARBA00049020"/>
    </source>
</evidence>
<comment type="similarity">
    <text evidence="3">Belongs to the HTP reductase family.</text>
</comment>
<evidence type="ECO:0000256" key="9">
    <source>
        <dbReference type="ARBA" id="ARBA00030073"/>
    </source>
</evidence>
<keyword evidence="8" id="KW-0560">Oxidoreductase</keyword>
<dbReference type="Pfam" id="PF01872">
    <property type="entry name" value="RibD_C"/>
    <property type="match status" value="1"/>
</dbReference>
<dbReference type="FunCoup" id="A0A448YT03">
    <property type="interactions" value="114"/>
</dbReference>
<comment type="catalytic activity">
    <reaction evidence="11">
        <text>2,5-diamino-6-(1-D-ribitylamino)pyrimidin-4(3H)-one 5'-phosphate + NAD(+) = 2,5-diamino-6-(1-D-ribosylamino)pyrimidin-4(3H)-one 5'-phosphate + NADH + H(+)</text>
        <dbReference type="Rhea" id="RHEA:27274"/>
        <dbReference type="ChEBI" id="CHEBI:15378"/>
        <dbReference type="ChEBI" id="CHEBI:57540"/>
        <dbReference type="ChEBI" id="CHEBI:57945"/>
        <dbReference type="ChEBI" id="CHEBI:58890"/>
        <dbReference type="ChEBI" id="CHEBI:59545"/>
        <dbReference type="EC" id="1.1.1.302"/>
    </reaction>
</comment>
<gene>
    <name evidence="14" type="ORF">BRENAR_LOCUS4749</name>
</gene>
<proteinExistence type="inferred from homology"/>
<evidence type="ECO:0000256" key="5">
    <source>
        <dbReference type="ARBA" id="ARBA00015035"/>
    </source>
</evidence>
<dbReference type="Proteomes" id="UP000290900">
    <property type="component" value="Unassembled WGS sequence"/>
</dbReference>
<comment type="function">
    <text evidence="1">Catalyzes an early step in riboflavin biosynthesis, the NADPH-dependent reduction of the ribose side chain of 2,5-diamino-6-ribosylamino-4(3H)-pyrimidinone 5'-phosphate, yielding 2,5-diamino-6-ribitylamino-4(3H)-pyrimidinone 5'-phosphate.</text>
</comment>
<evidence type="ECO:0000259" key="13">
    <source>
        <dbReference type="Pfam" id="PF01872"/>
    </source>
</evidence>
<dbReference type="OrthoDB" id="5432at2759"/>
<protein>
    <recommendedName>
        <fullName evidence="5">2,5-diamino-6-ribosylamino-4(3H)-pyrimidinone 5'-phosphate reductase</fullName>
        <ecNumber evidence="4">1.1.1.302</ecNumber>
    </recommendedName>
    <alternativeName>
        <fullName evidence="10">2,5-diamino-6-(5-phospho-D-ribosylamino)pyrimidin-4(3H)-one reductase</fullName>
    </alternativeName>
    <alternativeName>
        <fullName evidence="9">2,5-diamino-6-ribitylamino-4(3H)-pyrimidinone 5'-phosphate synthase</fullName>
    </alternativeName>
</protein>
<evidence type="ECO:0000313" key="14">
    <source>
        <dbReference type="EMBL" id="VEU24020.1"/>
    </source>
</evidence>
<evidence type="ECO:0000256" key="7">
    <source>
        <dbReference type="ARBA" id="ARBA00022857"/>
    </source>
</evidence>
<keyword evidence="15" id="KW-1185">Reference proteome</keyword>
<evidence type="ECO:0000256" key="6">
    <source>
        <dbReference type="ARBA" id="ARBA00022619"/>
    </source>
</evidence>
<reference evidence="14 15" key="1">
    <citation type="submission" date="2018-12" db="EMBL/GenBank/DDBJ databases">
        <authorList>
            <person name="Tiukova I."/>
            <person name="Dainat J."/>
        </authorList>
    </citation>
    <scope>NUCLEOTIDE SEQUENCE [LARGE SCALE GENOMIC DNA]</scope>
</reference>
<evidence type="ECO:0000256" key="10">
    <source>
        <dbReference type="ARBA" id="ARBA00031630"/>
    </source>
</evidence>
<dbReference type="GO" id="GO:0008703">
    <property type="term" value="F:5-amino-6-(5-phosphoribosylamino)uracil reductase activity"/>
    <property type="evidence" value="ECO:0007669"/>
    <property type="project" value="InterPro"/>
</dbReference>
<dbReference type="EMBL" id="CAACVR010000067">
    <property type="protein sequence ID" value="VEU24020.1"/>
    <property type="molecule type" value="Genomic_DNA"/>
</dbReference>
<dbReference type="GO" id="GO:0009231">
    <property type="term" value="P:riboflavin biosynthetic process"/>
    <property type="evidence" value="ECO:0007669"/>
    <property type="project" value="UniProtKB-KW"/>
</dbReference>
<dbReference type="AlphaFoldDB" id="A0A448YT03"/>
<evidence type="ECO:0000256" key="4">
    <source>
        <dbReference type="ARBA" id="ARBA00012851"/>
    </source>
</evidence>
<evidence type="ECO:0000256" key="2">
    <source>
        <dbReference type="ARBA" id="ARBA00005104"/>
    </source>
</evidence>
<sequence length="257" mass="28326">MAPLVPLPQDLIPFLDRYLPRKDNDDFFVTLTYAQSLDSRISKGKGIQTIISHPETKTMTHYIRSHHDAILVGINTVLADDPGLNCRYCDHDIRPIIIDPSFKLRTIFQRSKLHENCVNGVGLAPLVVIDRHSLVEGHGIDTLVLDVDPKTGKFSWLDIFKALREKGIRSVMVEGGATVINSLLRRGEDGLFVVNSLIVTVAPIYLGSGGVEVSPREGLAVEDVSWWRGKRDVVCCGRLTSEAGRLAADEQGGEVSC</sequence>
<feature type="domain" description="Bacterial bifunctional deaminase-reductase C-terminal" evidence="13">
    <location>
        <begin position="28"/>
        <end position="234"/>
    </location>
</feature>
<dbReference type="InterPro" id="IPR002734">
    <property type="entry name" value="RibDG_C"/>
</dbReference>
<accession>A0A448YT03</accession>
<evidence type="ECO:0000256" key="11">
    <source>
        <dbReference type="ARBA" id="ARBA00047550"/>
    </source>
</evidence>
<dbReference type="InterPro" id="IPR050765">
    <property type="entry name" value="Riboflavin_Biosynth_HTPR"/>
</dbReference>
<comment type="pathway">
    <text evidence="2">Cofactor biosynthesis; riboflavin biosynthesis.</text>
</comment>
<dbReference type="PANTHER" id="PTHR38011:SF7">
    <property type="entry name" value="2,5-DIAMINO-6-RIBOSYLAMINO-4(3H)-PYRIMIDINONE 5'-PHOSPHATE REDUCTASE"/>
    <property type="match status" value="1"/>
</dbReference>
<dbReference type="InterPro" id="IPR024072">
    <property type="entry name" value="DHFR-like_dom_sf"/>
</dbReference>
<evidence type="ECO:0000256" key="8">
    <source>
        <dbReference type="ARBA" id="ARBA00023002"/>
    </source>
</evidence>